<feature type="compositionally biased region" description="Pro residues" evidence="1">
    <location>
        <begin position="121"/>
        <end position="133"/>
    </location>
</feature>
<feature type="region of interest" description="Disordered" evidence="1">
    <location>
        <begin position="68"/>
        <end position="163"/>
    </location>
</feature>
<evidence type="ECO:0000256" key="1">
    <source>
        <dbReference type="SAM" id="MobiDB-lite"/>
    </source>
</evidence>
<evidence type="ECO:0000313" key="2">
    <source>
        <dbReference type="Ensembl" id="ENSCABP00000000723.1"/>
    </source>
</evidence>
<accession>A0A8C0FY58</accession>
<feature type="region of interest" description="Disordered" evidence="1">
    <location>
        <begin position="1"/>
        <end position="27"/>
    </location>
</feature>
<dbReference type="Proteomes" id="UP000694404">
    <property type="component" value="Unplaced"/>
</dbReference>
<feature type="compositionally biased region" description="Polar residues" evidence="1">
    <location>
        <begin position="1"/>
        <end position="11"/>
    </location>
</feature>
<reference evidence="2" key="1">
    <citation type="submission" date="2025-08" db="UniProtKB">
        <authorList>
            <consortium name="Ensembl"/>
        </authorList>
    </citation>
    <scope>IDENTIFICATION</scope>
</reference>
<reference evidence="2" key="2">
    <citation type="submission" date="2025-09" db="UniProtKB">
        <authorList>
            <consortium name="Ensembl"/>
        </authorList>
    </citation>
    <scope>IDENTIFICATION</scope>
</reference>
<name>A0A8C0FY58_CHEAB</name>
<proteinExistence type="predicted"/>
<evidence type="ECO:0000313" key="3">
    <source>
        <dbReference type="Proteomes" id="UP000694404"/>
    </source>
</evidence>
<keyword evidence="3" id="KW-1185">Reference proteome</keyword>
<organism evidence="2 3">
    <name type="scientific">Chelonoidis abingdonii</name>
    <name type="common">Abingdon island giant tortoise</name>
    <name type="synonym">Testudo abingdonii</name>
    <dbReference type="NCBI Taxonomy" id="106734"/>
    <lineage>
        <taxon>Eukaryota</taxon>
        <taxon>Metazoa</taxon>
        <taxon>Chordata</taxon>
        <taxon>Craniata</taxon>
        <taxon>Vertebrata</taxon>
        <taxon>Euteleostomi</taxon>
        <taxon>Archelosauria</taxon>
        <taxon>Testudinata</taxon>
        <taxon>Testudines</taxon>
        <taxon>Cryptodira</taxon>
        <taxon>Durocryptodira</taxon>
        <taxon>Testudinoidea</taxon>
        <taxon>Testudinidae</taxon>
        <taxon>Chelonoidis</taxon>
    </lineage>
</organism>
<dbReference type="AlphaFoldDB" id="A0A8C0FY58"/>
<dbReference type="Ensembl" id="ENSCABT00000000784.1">
    <property type="protein sequence ID" value="ENSCABP00000000723.1"/>
    <property type="gene ID" value="ENSCABG00000000638.1"/>
</dbReference>
<protein>
    <submittedName>
        <fullName evidence="2">Uncharacterized protein</fullName>
    </submittedName>
</protein>
<sequence>MEPPTSDQTTPDKMPIVPSCPTPSSATPWILGHPSAGALSSVTVPVRLDTLAYLLNSALLRAYSAVPQTPLSCGHGASAMGHGGPPQHPGTEPWSPGYQPQLPSQSRGPNPGVLAPSPHCSNPPGPTPLPEPGTEPRSPGSQPPLPSQSWGQNPGVLAPSPLL</sequence>
<dbReference type="GeneTree" id="ENSGT00960000191734"/>